<evidence type="ECO:0000256" key="8">
    <source>
        <dbReference type="SAM" id="MobiDB-lite"/>
    </source>
</evidence>
<evidence type="ECO:0000256" key="2">
    <source>
        <dbReference type="ARBA" id="ARBA00022649"/>
    </source>
</evidence>
<organism evidence="9 10">
    <name type="scientific">Verticiella sediminum</name>
    <dbReference type="NCBI Taxonomy" id="1247510"/>
    <lineage>
        <taxon>Bacteria</taxon>
        <taxon>Pseudomonadati</taxon>
        <taxon>Pseudomonadota</taxon>
        <taxon>Betaproteobacteria</taxon>
        <taxon>Burkholderiales</taxon>
        <taxon>Alcaligenaceae</taxon>
        <taxon>Verticiella</taxon>
    </lineage>
</organism>
<keyword evidence="2" id="KW-1277">Toxin-antitoxin system</keyword>
<keyword evidence="3" id="KW-0540">Nuclease</keyword>
<keyword evidence="6" id="KW-0694">RNA-binding</keyword>
<dbReference type="Proteomes" id="UP000318405">
    <property type="component" value="Unassembled WGS sequence"/>
</dbReference>
<dbReference type="RefSeq" id="WP_143948268.1">
    <property type="nucleotide sequence ID" value="NZ_BAABMB010000002.1"/>
</dbReference>
<evidence type="ECO:0000256" key="7">
    <source>
        <dbReference type="ARBA" id="ARBA00023016"/>
    </source>
</evidence>
<gene>
    <name evidence="9" type="ORF">FOZ76_10780</name>
</gene>
<accession>A0A556ARL3</accession>
<dbReference type="SUPFAM" id="SSF54786">
    <property type="entry name" value="YcfA/nrd intein domain"/>
    <property type="match status" value="1"/>
</dbReference>
<dbReference type="GO" id="GO:0016787">
    <property type="term" value="F:hydrolase activity"/>
    <property type="evidence" value="ECO:0007669"/>
    <property type="project" value="UniProtKB-KW"/>
</dbReference>
<dbReference type="AlphaFoldDB" id="A0A556ARL3"/>
<dbReference type="Pfam" id="PF07927">
    <property type="entry name" value="HicA_toxin"/>
    <property type="match status" value="1"/>
</dbReference>
<evidence type="ECO:0000313" key="10">
    <source>
        <dbReference type="Proteomes" id="UP000318405"/>
    </source>
</evidence>
<dbReference type="InterPro" id="IPR012933">
    <property type="entry name" value="HicA_mRNA_interferase"/>
</dbReference>
<dbReference type="EMBL" id="VLTJ01000021">
    <property type="protein sequence ID" value="TSH95572.1"/>
    <property type="molecule type" value="Genomic_DNA"/>
</dbReference>
<comment type="similarity">
    <text evidence="1">Belongs to the HicA mRNA interferase family.</text>
</comment>
<feature type="region of interest" description="Disordered" evidence="8">
    <location>
        <begin position="39"/>
        <end position="61"/>
    </location>
</feature>
<comment type="caution">
    <text evidence="9">The sequence shown here is derived from an EMBL/GenBank/DDBJ whole genome shotgun (WGS) entry which is preliminary data.</text>
</comment>
<sequence>MNLVYSCVLCIITHTNSADIIKRLKADGWYRLNTVGSHHQFKHPTKPGKVTVPHPKKDLPEPTLRSIMKQAGLK</sequence>
<dbReference type="PANTHER" id="PTHR34873">
    <property type="entry name" value="SSR1766 PROTEIN"/>
    <property type="match status" value="1"/>
</dbReference>
<keyword evidence="5" id="KW-0378">Hydrolase</keyword>
<protein>
    <submittedName>
        <fullName evidence="9">Type II toxin-antitoxin system HicA family toxin</fullName>
    </submittedName>
</protein>
<reference evidence="9 10" key="1">
    <citation type="submission" date="2019-07" db="EMBL/GenBank/DDBJ databases">
        <title>Qingshengfaniella alkalisoli gen. nov., sp. nov., isolated from saline soil.</title>
        <authorList>
            <person name="Xu L."/>
            <person name="Huang X.-X."/>
            <person name="Sun J.-Q."/>
        </authorList>
    </citation>
    <scope>NUCLEOTIDE SEQUENCE [LARGE SCALE GENOMIC DNA]</scope>
    <source>
        <strain evidence="9 10">DSM 27279</strain>
    </source>
</reference>
<dbReference type="GO" id="GO:0004519">
    <property type="term" value="F:endonuclease activity"/>
    <property type="evidence" value="ECO:0007669"/>
    <property type="project" value="UniProtKB-KW"/>
</dbReference>
<evidence type="ECO:0000256" key="6">
    <source>
        <dbReference type="ARBA" id="ARBA00022884"/>
    </source>
</evidence>
<keyword evidence="10" id="KW-1185">Reference proteome</keyword>
<dbReference type="OrthoDB" id="9811409at2"/>
<keyword evidence="7" id="KW-0346">Stress response</keyword>
<evidence type="ECO:0000256" key="1">
    <source>
        <dbReference type="ARBA" id="ARBA00006620"/>
    </source>
</evidence>
<dbReference type="Gene3D" id="3.30.920.30">
    <property type="entry name" value="Hypothetical protein"/>
    <property type="match status" value="1"/>
</dbReference>
<dbReference type="InterPro" id="IPR038570">
    <property type="entry name" value="HicA_sf"/>
</dbReference>
<evidence type="ECO:0000313" key="9">
    <source>
        <dbReference type="EMBL" id="TSH95572.1"/>
    </source>
</evidence>
<keyword evidence="4" id="KW-0255">Endonuclease</keyword>
<evidence type="ECO:0000256" key="3">
    <source>
        <dbReference type="ARBA" id="ARBA00022722"/>
    </source>
</evidence>
<name>A0A556ARL3_9BURK</name>
<dbReference type="PANTHER" id="PTHR34873:SF3">
    <property type="entry name" value="ADDICTION MODULE TOXIN, HICA FAMILY"/>
    <property type="match status" value="1"/>
</dbReference>
<dbReference type="GO" id="GO:0003729">
    <property type="term" value="F:mRNA binding"/>
    <property type="evidence" value="ECO:0007669"/>
    <property type="project" value="InterPro"/>
</dbReference>
<evidence type="ECO:0000256" key="4">
    <source>
        <dbReference type="ARBA" id="ARBA00022759"/>
    </source>
</evidence>
<evidence type="ECO:0000256" key="5">
    <source>
        <dbReference type="ARBA" id="ARBA00022801"/>
    </source>
</evidence>
<proteinExistence type="inferred from homology"/>